<comment type="pathway">
    <text evidence="1">Amino-acid biosynthesis; L-asparagine biosynthesis; L-asparagine from L-aspartate (L-Gln route): step 1/1.</text>
</comment>
<dbReference type="EMBL" id="BAABEY010000020">
    <property type="protein sequence ID" value="GAA4438772.1"/>
    <property type="molecule type" value="Genomic_DNA"/>
</dbReference>
<evidence type="ECO:0000256" key="3">
    <source>
        <dbReference type="ARBA" id="ARBA00048741"/>
    </source>
</evidence>
<dbReference type="Proteomes" id="UP001501508">
    <property type="component" value="Unassembled WGS sequence"/>
</dbReference>
<protein>
    <recommendedName>
        <fullName evidence="2">asparagine synthase (glutamine-hydrolyzing)</fullName>
        <ecNumber evidence="2">6.3.5.4</ecNumber>
    </recommendedName>
</protein>
<evidence type="ECO:0000313" key="6">
    <source>
        <dbReference type="Proteomes" id="UP001501508"/>
    </source>
</evidence>
<comment type="caution">
    <text evidence="5">The sequence shown here is derived from an EMBL/GenBank/DDBJ whole genome shotgun (WGS) entry which is preliminary data.</text>
</comment>
<dbReference type="InterPro" id="IPR014729">
    <property type="entry name" value="Rossmann-like_a/b/a_fold"/>
</dbReference>
<name>A0ABP8LZH8_9BACT</name>
<reference evidence="6" key="1">
    <citation type="journal article" date="2019" name="Int. J. Syst. Evol. Microbiol.">
        <title>The Global Catalogue of Microorganisms (GCM) 10K type strain sequencing project: providing services to taxonomists for standard genome sequencing and annotation.</title>
        <authorList>
            <consortium name="The Broad Institute Genomics Platform"/>
            <consortium name="The Broad Institute Genome Sequencing Center for Infectious Disease"/>
            <person name="Wu L."/>
            <person name="Ma J."/>
        </authorList>
    </citation>
    <scope>NUCLEOTIDE SEQUENCE [LARGE SCALE GENOMIC DNA]</scope>
    <source>
        <strain evidence="6">JCM 31920</strain>
    </source>
</reference>
<evidence type="ECO:0000256" key="2">
    <source>
        <dbReference type="ARBA" id="ARBA00012737"/>
    </source>
</evidence>
<dbReference type="RefSeq" id="WP_345028452.1">
    <property type="nucleotide sequence ID" value="NZ_BAABEY010000020.1"/>
</dbReference>
<evidence type="ECO:0000313" key="5">
    <source>
        <dbReference type="EMBL" id="GAA4438772.1"/>
    </source>
</evidence>
<accession>A0ABP8LZH8</accession>
<sequence length="590" mass="66922">MKEYFSFQDEKVLFFCTRGGVTYQVFSTDEYSESTLTFEAFRALLGDPKSPYLLGIWLDANGFYVFRDFFGRLPFFYSLIGGRLYFSTSYSALSNLPAVRECVTPDIDTIQRYLSPGNYSARYKAATFYNEIKAALPGYLTQISTGNPHHEYIVRLADSRYKGLKTLSAFGDVFRERLFRSVEAALKNKNGISSQLSGGLDSSSLVSIARKIRADDTIIGMFMTGKTPTDPEILKRHDFSYLEDVATDCRVELLKLPVAKPDSGLIMDLVRELGQPPAMLGVDRLYEILLRLKERNCDVMLSGALGDSVVGYGRECIDAYWEQGAWCRVNEALEKLGETDKYFSLRKEKGKAFVFRRIKKFYLLKKLSTAWRSSEWYKIPGLTLWGSLRLKLNPVDILVTMAGKLVRKSGGPGKKFKPVALPASRRTEVEEGGHEGLFRDIQITHNIRMLEEFYALGNFVGVKIEVPYCDPALYELCESVPADLKFYDGVGRGQLREGLKGILTESVRLRSNKTSPEGDEVTEWTENMYRCCSDLLHESSPVWSYVDRDAFMYNKQLFESRSFSLDKISSLLTSVGQVIMLSAWLKVTKQ</sequence>
<proteinExistence type="predicted"/>
<dbReference type="InterPro" id="IPR001962">
    <property type="entry name" value="Asn_synthase"/>
</dbReference>
<dbReference type="Gene3D" id="3.40.50.620">
    <property type="entry name" value="HUPs"/>
    <property type="match status" value="2"/>
</dbReference>
<gene>
    <name evidence="5" type="ORF">GCM10023091_19820</name>
</gene>
<evidence type="ECO:0000259" key="4">
    <source>
        <dbReference type="Pfam" id="PF00733"/>
    </source>
</evidence>
<dbReference type="Gene3D" id="3.60.20.10">
    <property type="entry name" value="Glutamine Phosphoribosylpyrophosphate, subunit 1, domain 1"/>
    <property type="match status" value="1"/>
</dbReference>
<dbReference type="SUPFAM" id="SSF52402">
    <property type="entry name" value="Adenine nucleotide alpha hydrolases-like"/>
    <property type="match status" value="1"/>
</dbReference>
<dbReference type="EC" id="6.3.5.4" evidence="2"/>
<comment type="catalytic activity">
    <reaction evidence="3">
        <text>L-aspartate + L-glutamine + ATP + H2O = L-asparagine + L-glutamate + AMP + diphosphate + H(+)</text>
        <dbReference type="Rhea" id="RHEA:12228"/>
        <dbReference type="ChEBI" id="CHEBI:15377"/>
        <dbReference type="ChEBI" id="CHEBI:15378"/>
        <dbReference type="ChEBI" id="CHEBI:29985"/>
        <dbReference type="ChEBI" id="CHEBI:29991"/>
        <dbReference type="ChEBI" id="CHEBI:30616"/>
        <dbReference type="ChEBI" id="CHEBI:33019"/>
        <dbReference type="ChEBI" id="CHEBI:58048"/>
        <dbReference type="ChEBI" id="CHEBI:58359"/>
        <dbReference type="ChEBI" id="CHEBI:456215"/>
        <dbReference type="EC" id="6.3.5.4"/>
    </reaction>
</comment>
<dbReference type="SUPFAM" id="SSF56235">
    <property type="entry name" value="N-terminal nucleophile aminohydrolases (Ntn hydrolases)"/>
    <property type="match status" value="1"/>
</dbReference>
<feature type="domain" description="Asparagine synthetase" evidence="4">
    <location>
        <begin position="174"/>
        <end position="585"/>
    </location>
</feature>
<keyword evidence="6" id="KW-1185">Reference proteome</keyword>
<organism evidence="5 6">
    <name type="scientific">Ravibacter arvi</name>
    <dbReference type="NCBI Taxonomy" id="2051041"/>
    <lineage>
        <taxon>Bacteria</taxon>
        <taxon>Pseudomonadati</taxon>
        <taxon>Bacteroidota</taxon>
        <taxon>Cytophagia</taxon>
        <taxon>Cytophagales</taxon>
        <taxon>Spirosomataceae</taxon>
        <taxon>Ravibacter</taxon>
    </lineage>
</organism>
<dbReference type="InterPro" id="IPR051786">
    <property type="entry name" value="ASN_synthetase/amidase"/>
</dbReference>
<dbReference type="PANTHER" id="PTHR43284:SF1">
    <property type="entry name" value="ASPARAGINE SYNTHETASE"/>
    <property type="match status" value="1"/>
</dbReference>
<dbReference type="PANTHER" id="PTHR43284">
    <property type="entry name" value="ASPARAGINE SYNTHETASE (GLUTAMINE-HYDROLYZING)"/>
    <property type="match status" value="1"/>
</dbReference>
<dbReference type="Pfam" id="PF00733">
    <property type="entry name" value="Asn_synthase"/>
    <property type="match status" value="1"/>
</dbReference>
<dbReference type="InterPro" id="IPR029055">
    <property type="entry name" value="Ntn_hydrolases_N"/>
</dbReference>
<evidence type="ECO:0000256" key="1">
    <source>
        <dbReference type="ARBA" id="ARBA00005187"/>
    </source>
</evidence>